<accession>A0ABM9B2C5</accession>
<name>A0ABM9B2C5_9BACT</name>
<reference evidence="2" key="1">
    <citation type="submission" date="2021-12" db="EMBL/GenBank/DDBJ databases">
        <authorList>
            <person name="Rodrigo-Torres L."/>
            <person name="Arahal R. D."/>
            <person name="Lucena T."/>
        </authorList>
    </citation>
    <scope>NUCLEOTIDE SEQUENCE</scope>
    <source>
        <strain evidence="2">CECT 8419</strain>
    </source>
</reference>
<evidence type="ECO:0000313" key="2">
    <source>
        <dbReference type="EMBL" id="CAH1001261.1"/>
    </source>
</evidence>
<sequence length="192" mass="21541">MSRSTVQEVSEKSHFHWSLDRYHAAIEAGIFTKNDKVELLFGKLVSISPIGVQHGKVVNKISRLLFGRFPAQDYTIGIQNPITLANDSEPEPDIYLAKGPLEDYDHHPYPADLLLVVEVADSTLQRDRTIKLATYAVAEIEEYWIVNVYAEKIERYTGPTAEGQYGTKETFRTGDTFASLHPGDFAVADLVI</sequence>
<protein>
    <recommendedName>
        <fullName evidence="1">Putative restriction endonuclease domain-containing protein</fullName>
    </recommendedName>
</protein>
<dbReference type="Gene3D" id="3.90.1570.10">
    <property type="entry name" value="tt1808, chain A"/>
    <property type="match status" value="1"/>
</dbReference>
<keyword evidence="3" id="KW-1185">Reference proteome</keyword>
<dbReference type="CDD" id="cd06260">
    <property type="entry name" value="DUF820-like"/>
    <property type="match status" value="1"/>
</dbReference>
<gene>
    <name evidence="2" type="ORF">LEM8419_02160</name>
</gene>
<proteinExistence type="predicted"/>
<dbReference type="Pfam" id="PF05685">
    <property type="entry name" value="Uma2"/>
    <property type="match status" value="1"/>
</dbReference>
<organism evidence="2 3">
    <name type="scientific">Neolewinella maritima</name>
    <dbReference type="NCBI Taxonomy" id="1383882"/>
    <lineage>
        <taxon>Bacteria</taxon>
        <taxon>Pseudomonadati</taxon>
        <taxon>Bacteroidota</taxon>
        <taxon>Saprospiria</taxon>
        <taxon>Saprospirales</taxon>
        <taxon>Lewinellaceae</taxon>
        <taxon>Neolewinella</taxon>
    </lineage>
</organism>
<evidence type="ECO:0000313" key="3">
    <source>
        <dbReference type="Proteomes" id="UP000837803"/>
    </source>
</evidence>
<dbReference type="Proteomes" id="UP000837803">
    <property type="component" value="Unassembled WGS sequence"/>
</dbReference>
<dbReference type="PANTHER" id="PTHR35400">
    <property type="entry name" value="SLR1083 PROTEIN"/>
    <property type="match status" value="1"/>
</dbReference>
<dbReference type="InterPro" id="IPR008538">
    <property type="entry name" value="Uma2"/>
</dbReference>
<dbReference type="InterPro" id="IPR012296">
    <property type="entry name" value="Nuclease_put_TT1808"/>
</dbReference>
<feature type="domain" description="Putative restriction endonuclease" evidence="1">
    <location>
        <begin position="31"/>
        <end position="179"/>
    </location>
</feature>
<dbReference type="PANTHER" id="PTHR35400:SF1">
    <property type="entry name" value="SLR1083 PROTEIN"/>
    <property type="match status" value="1"/>
</dbReference>
<dbReference type="SUPFAM" id="SSF52980">
    <property type="entry name" value="Restriction endonuclease-like"/>
    <property type="match status" value="1"/>
</dbReference>
<dbReference type="EMBL" id="CAKLPZ010000002">
    <property type="protein sequence ID" value="CAH1001261.1"/>
    <property type="molecule type" value="Genomic_DNA"/>
</dbReference>
<dbReference type="InterPro" id="IPR011335">
    <property type="entry name" value="Restrct_endonuc-II-like"/>
</dbReference>
<evidence type="ECO:0000259" key="1">
    <source>
        <dbReference type="Pfam" id="PF05685"/>
    </source>
</evidence>
<comment type="caution">
    <text evidence="2">The sequence shown here is derived from an EMBL/GenBank/DDBJ whole genome shotgun (WGS) entry which is preliminary data.</text>
</comment>